<proteinExistence type="predicted"/>
<dbReference type="Proteomes" id="UP000509761">
    <property type="component" value="Chromosome"/>
</dbReference>
<evidence type="ECO:0000259" key="1">
    <source>
        <dbReference type="Pfam" id="PF01636"/>
    </source>
</evidence>
<gene>
    <name evidence="2" type="ORF">FX987_00577</name>
</gene>
<dbReference type="EMBL" id="CP054580">
    <property type="protein sequence ID" value="QKS22826.1"/>
    <property type="molecule type" value="Genomic_DNA"/>
</dbReference>
<dbReference type="AlphaFoldDB" id="A0AAP9NJ92"/>
<dbReference type="InterPro" id="IPR002575">
    <property type="entry name" value="Aminoglycoside_PTrfase"/>
</dbReference>
<keyword evidence="3" id="KW-1185">Reference proteome</keyword>
<name>A0AAP9NJ92_9GAMM</name>
<dbReference type="Pfam" id="PF01636">
    <property type="entry name" value="APH"/>
    <property type="match status" value="1"/>
</dbReference>
<evidence type="ECO:0000313" key="2">
    <source>
        <dbReference type="EMBL" id="QKS22826.1"/>
    </source>
</evidence>
<accession>A0AAP9NJ92</accession>
<dbReference type="SUPFAM" id="SSF56112">
    <property type="entry name" value="Protein kinase-like (PK-like)"/>
    <property type="match status" value="1"/>
</dbReference>
<dbReference type="InterPro" id="IPR011009">
    <property type="entry name" value="Kinase-like_dom_sf"/>
</dbReference>
<protein>
    <recommendedName>
        <fullName evidence="1">Aminoglycoside phosphotransferase domain-containing protein</fullName>
    </recommendedName>
</protein>
<organism evidence="2 3">
    <name type="scientific">Vreelandella titanicae</name>
    <dbReference type="NCBI Taxonomy" id="664683"/>
    <lineage>
        <taxon>Bacteria</taxon>
        <taxon>Pseudomonadati</taxon>
        <taxon>Pseudomonadota</taxon>
        <taxon>Gammaproteobacteria</taxon>
        <taxon>Oceanospirillales</taxon>
        <taxon>Halomonadaceae</taxon>
        <taxon>Vreelandella</taxon>
    </lineage>
</organism>
<dbReference type="Gene3D" id="3.90.1200.10">
    <property type="match status" value="1"/>
</dbReference>
<reference evidence="2 3" key="1">
    <citation type="submission" date="2019-12" db="EMBL/GenBank/DDBJ databases">
        <title>Genome sequencing and assembly of endphytes of Porphyra tenera.</title>
        <authorList>
            <person name="Park J.M."/>
            <person name="Shin R."/>
            <person name="Jo S.H."/>
        </authorList>
    </citation>
    <scope>NUCLEOTIDE SEQUENCE [LARGE SCALE GENOMIC DNA]</scope>
    <source>
        <strain evidence="2 3">GPM3</strain>
    </source>
</reference>
<feature type="domain" description="Aminoglycoside phosphotransferase" evidence="1">
    <location>
        <begin position="218"/>
        <end position="333"/>
    </location>
</feature>
<evidence type="ECO:0000313" key="3">
    <source>
        <dbReference type="Proteomes" id="UP000509761"/>
    </source>
</evidence>
<sequence>MLKVIKKPGVLGFIDRVSEDAISGWSLSPYVTVVVNGRTRCRLSCNRPRADVKKAGLSLSGNVGFHGTLALKHGDVVRVVTPKGAPLRHSPWLFKHPKQSDWLPIAISHQHAEYKAVASLPDQLLVDRFKPLFGQSAERRMAGAVLNVANQAPVMARFDVEPKAHANVMQLYDKVITPSRIAAPPLLAAFSQQRHMLQLFAFQPGITLEEVGSGWEAWVPMVMAQLVTLQQAGEAGRSALKRRYSRFKSLLHRLLPSVIAQALREGVSGIELTFFIFLIRVTARLPRVLSHGDLHRNNVLIDTQQQQVALIDWDRWAYLPLGFDAALLLRGLPWTDVEALTEKSVDQQLGALVFTYLFQCLDVAHFMRSEEAAQLRARIYKLYKQFKMYPGVSQ</sequence>